<organism evidence="5 6">
    <name type="scientific">Cryptomonas paramaecium</name>
    <dbReference type="NCBI Taxonomy" id="2898"/>
    <lineage>
        <taxon>Eukaryota</taxon>
        <taxon>Cryptophyceae</taxon>
        <taxon>Cryptomonadales</taxon>
        <taxon>Cryptomonadaceae</taxon>
        <taxon>Cryptomonas</taxon>
    </lineage>
</organism>
<sequence length="177" mass="20518">MVISRDKCHKRKLTGGKKNFWRKKKKHNAGRQFIGTKIGLKHIAIIRVRGGNFKKRALYLEKGNFSWISYNITKKSKIISVVYNSSNNEFVRTNTLVKSSIVYIDVTPFRNVFQEKKLAVQNASKNFVGNKVIDRFFKLGKILARICSRPGQTGRADGYVIENEELEFYQKKIQKKT</sequence>
<evidence type="ECO:0000313" key="6">
    <source>
        <dbReference type="Proteomes" id="UP000243423"/>
    </source>
</evidence>
<dbReference type="GO" id="GO:0006412">
    <property type="term" value="P:translation"/>
    <property type="evidence" value="ECO:0007669"/>
    <property type="project" value="InterPro"/>
</dbReference>
<dbReference type="Gene3D" id="3.10.290.70">
    <property type="match status" value="1"/>
</dbReference>
<evidence type="ECO:0000313" key="5">
    <source>
        <dbReference type="EMBL" id="AEA39044.1"/>
    </source>
</evidence>
<dbReference type="GeneID" id="10447298"/>
<dbReference type="RefSeq" id="XP_003239942.1">
    <property type="nucleotide sequence ID" value="XM_003239894.1"/>
</dbReference>
<dbReference type="CDD" id="cd11380">
    <property type="entry name" value="Ribosomal_S8e_like"/>
    <property type="match status" value="1"/>
</dbReference>
<proteinExistence type="inferred from homology"/>
<dbReference type="FunFam" id="3.10.290.70:FF:000009">
    <property type="entry name" value="40S ribosomal protein S8"/>
    <property type="match status" value="1"/>
</dbReference>
<gene>
    <name evidence="5" type="primary">rps8</name>
    <name evidence="5" type="ORF">CPARA_3gp386</name>
</gene>
<protein>
    <recommendedName>
        <fullName evidence="4">40S ribosomal protein S8</fullName>
    </recommendedName>
</protein>
<dbReference type="GO" id="GO:0005840">
    <property type="term" value="C:ribosome"/>
    <property type="evidence" value="ECO:0007669"/>
    <property type="project" value="UniProtKB-KW"/>
</dbReference>
<evidence type="ECO:0000256" key="1">
    <source>
        <dbReference type="ARBA" id="ARBA00005257"/>
    </source>
</evidence>
<dbReference type="Proteomes" id="UP000243423">
    <property type="component" value="Nucleomorph 3"/>
</dbReference>
<dbReference type="InterPro" id="IPR022309">
    <property type="entry name" value="Ribosomal_Se8/biogenesis_NSA2"/>
</dbReference>
<dbReference type="EMBL" id="CP002174">
    <property type="protein sequence ID" value="AEA39044.1"/>
    <property type="molecule type" value="Genomic_DNA"/>
</dbReference>
<comment type="similarity">
    <text evidence="1 4">Belongs to the eukaryotic ribosomal protein eS8 family.</text>
</comment>
<accession>F2HIC0</accession>
<dbReference type="NCBIfam" id="TIGR00307">
    <property type="entry name" value="eS8"/>
    <property type="match status" value="1"/>
</dbReference>
<dbReference type="Pfam" id="PF01201">
    <property type="entry name" value="Ribosomal_S8e"/>
    <property type="match status" value="1"/>
</dbReference>
<keyword evidence="2 4" id="KW-0689">Ribosomal protein</keyword>
<dbReference type="AlphaFoldDB" id="F2HIC0"/>
<name>F2HIC0_9CRYP</name>
<geneLocation type="nucleomorph" evidence="5"/>
<dbReference type="GO" id="GO:1990904">
    <property type="term" value="C:ribonucleoprotein complex"/>
    <property type="evidence" value="ECO:0007669"/>
    <property type="project" value="UniProtKB-KW"/>
</dbReference>
<reference evidence="5 6" key="1">
    <citation type="journal article" date="2011" name="Genome Biol. Evol.">
        <title>Complete nucleomorph genome sequence of the nonphotosynthetic alga Cryptomonas paramecium reveals a core nucleomorph gene set.</title>
        <authorList>
            <person name="Tanifuji G."/>
            <person name="Onodera N.T."/>
            <person name="Wheeler T.J."/>
            <person name="Dlutek M."/>
            <person name="Donaher N."/>
            <person name="Archibald J.M."/>
        </authorList>
    </citation>
    <scope>NUCLEOTIDE SEQUENCE [LARGE SCALE GENOMIC DNA]</scope>
    <source>
        <strain evidence="5 6">CCAP977/2A</strain>
    </source>
</reference>
<evidence type="ECO:0000256" key="2">
    <source>
        <dbReference type="ARBA" id="ARBA00022980"/>
    </source>
</evidence>
<evidence type="ECO:0000256" key="3">
    <source>
        <dbReference type="ARBA" id="ARBA00023274"/>
    </source>
</evidence>
<evidence type="ECO:0000256" key="4">
    <source>
        <dbReference type="RuleBase" id="RU000669"/>
    </source>
</evidence>
<dbReference type="GO" id="GO:0003735">
    <property type="term" value="F:structural constituent of ribosome"/>
    <property type="evidence" value="ECO:0007669"/>
    <property type="project" value="InterPro"/>
</dbReference>
<dbReference type="PANTHER" id="PTHR10394">
    <property type="entry name" value="40S RIBOSOMAL PROTEIN S8"/>
    <property type="match status" value="1"/>
</dbReference>
<keyword evidence="5" id="KW-0542">Nucleomorph</keyword>
<dbReference type="InterPro" id="IPR001047">
    <property type="entry name" value="Ribosomal_eS8"/>
</dbReference>
<keyword evidence="3 4" id="KW-0687">Ribonucleoprotein</keyword>